<evidence type="ECO:0000256" key="5">
    <source>
        <dbReference type="ARBA" id="ARBA00022553"/>
    </source>
</evidence>
<dbReference type="EMBL" id="NMUH01001741">
    <property type="protein sequence ID" value="MQL94998.1"/>
    <property type="molecule type" value="Genomic_DNA"/>
</dbReference>
<keyword evidence="13 20" id="KW-0067">ATP-binding</keyword>
<dbReference type="Pfam" id="PF13855">
    <property type="entry name" value="LRR_8"/>
    <property type="match status" value="2"/>
</dbReference>
<dbReference type="PANTHER" id="PTHR48053">
    <property type="entry name" value="LEUCINE RICH REPEAT FAMILY PROTEIN, EXPRESSED"/>
    <property type="match status" value="1"/>
</dbReference>
<dbReference type="PANTHER" id="PTHR48053:SF32">
    <property type="entry name" value="LEUCINE RICH REPEAT FAMILY PROTEIN, EXPRESSED"/>
    <property type="match status" value="1"/>
</dbReference>
<keyword evidence="7" id="KW-0808">Transferase</keyword>
<keyword evidence="11 20" id="KW-0547">Nucleotide-binding</keyword>
<dbReference type="Proteomes" id="UP000652761">
    <property type="component" value="Unassembled WGS sequence"/>
</dbReference>
<dbReference type="SMART" id="SM00369">
    <property type="entry name" value="LRR_TYP"/>
    <property type="match status" value="10"/>
</dbReference>
<dbReference type="Pfam" id="PF08263">
    <property type="entry name" value="LRRNT_2"/>
    <property type="match status" value="1"/>
</dbReference>
<keyword evidence="10" id="KW-0677">Repeat</keyword>
<accession>A0A843VF57</accession>
<dbReference type="SUPFAM" id="SSF52058">
    <property type="entry name" value="L domain-like"/>
    <property type="match status" value="2"/>
</dbReference>
<evidence type="ECO:0000256" key="19">
    <source>
        <dbReference type="ARBA" id="ARBA00048679"/>
    </source>
</evidence>
<dbReference type="FunFam" id="3.80.10.10:FF:000221">
    <property type="entry name" value="Leucine-rich repeat receptor-like protein kinase PXL1"/>
    <property type="match status" value="1"/>
</dbReference>
<sequence length="1227" mass="133133">MAAFPHHHPRFLFVYFLTIFSFCASRVTAATEAAALVRWKATLSPAQPLRSWSLRSASASPCRWLGVTCNAAGSVVQLNLTSLGLLGSLDALDFSSLPNLITLDFTDNQFYGAIPANISALSKLTSLNISSNGLNETLPPEIGDLSELVELRLFNNNMVGPIPYQLSRLRKVRFLDLGYNYLENPDYSRFAAMPALEHLALNLDSLTLGFPPFILNCTNLTYLDLSDNALTGPIPDAIATNLVKLEFLNLGINQFTRRIPGSLARLPRLQTLNLEANNLTGGIPPVLGSISTLRVLALNNNSLGGTIPPSLGLLPLLERLVLKAADLNSSVPPELGNCTRLNFFEMSLNQLTGRLPESLSKIGAMREFGISANRLTGEIPAVFFRRWPRLISFQIQNNFFGGHIPPEIGLATNLNILYLFSNNLTGSIPPEIGNLANLWELDLSNNMITGQIPASIVKLQQLSKLSLFSNRLMGPIPAEIGNMTSLEQMDLNTNHLSGEIPSSISQLENLFDLNIFTNNFSGSLPRDLGKHGLLKVASFADNNFSGELPETLCTGYNLVNFTTLGNNFIGRLPSCLRNCSQLVRVRLERNHFSGDISQAFGVHPDLIFLDLSGNQLTGELAPEWGQCQSLQYLHIEGNRITGRVPPEFGRLPALRDLSLASNLLSGGIPTALANASLLFKLNLSKNQISGIIPPAIANLSDLQLLDLSDNRLAGPIPPRLGILSNLQTLDLSNNSLSGTIPIEVGNLIQLRDLLDLSSNSLFGSIPDNLGKLSMVEVLNLSHNHLAGRIPNGLSSMSSLTSMDFSYNNLTGPLPRGRNFDNAPAEAFVGNSLCGGTKGLPPCDFSGEKSHSNRKKIIIAVVVPIAFLALATILVIIGCCSRRDQEVAGEPASLRQEDAPLQSVIWERESKFAFNDIVNATYNFSDSCCIGKGGFGSVYRAKLPTGNLVAVKRFHMSDSGDVPEAVRKSFENEIQALTEVRHRNIVKLYGFCAAGGCMYLVYEYVEKGSLGKVLYGEEGGAAGEFGWAARVRVIQGLAHALAYLHHDHLPPIVHRDVSINNVLLEAGFVARLSDFGTAKLLVAGGSNWTSVAGSYGYMAPELAYTMKVTEKCDVYSFGVVALEVLMGKHPGDLISSLQPTLSNDGGGEKALFLKDVLDQRLPSPTGQLAEEVVFIVKTALACTQTTPESRPAMRFIAQELSARTQAYLSEPFRTITIRKLVGFQEVAL</sequence>
<dbReference type="InterPro" id="IPR008266">
    <property type="entry name" value="Tyr_kinase_AS"/>
</dbReference>
<evidence type="ECO:0000256" key="16">
    <source>
        <dbReference type="ARBA" id="ARBA00023170"/>
    </source>
</evidence>
<dbReference type="PROSITE" id="PS00109">
    <property type="entry name" value="PROTEIN_KINASE_TYR"/>
    <property type="match status" value="1"/>
</dbReference>
<feature type="chain" id="PRO_5032540558" description="non-specific serine/threonine protein kinase" evidence="22">
    <location>
        <begin position="30"/>
        <end position="1227"/>
    </location>
</feature>
<name>A0A843VF57_COLES</name>
<evidence type="ECO:0000259" key="23">
    <source>
        <dbReference type="PROSITE" id="PS50011"/>
    </source>
</evidence>
<evidence type="ECO:0000256" key="14">
    <source>
        <dbReference type="ARBA" id="ARBA00022989"/>
    </source>
</evidence>
<reference evidence="24" key="1">
    <citation type="submission" date="2017-07" db="EMBL/GenBank/DDBJ databases">
        <title>Taro Niue Genome Assembly and Annotation.</title>
        <authorList>
            <person name="Atibalentja N."/>
            <person name="Keating K."/>
            <person name="Fields C.J."/>
        </authorList>
    </citation>
    <scope>NUCLEOTIDE SEQUENCE</scope>
    <source>
        <strain evidence="24">Niue_2</strain>
        <tissue evidence="24">Leaf</tissue>
    </source>
</reference>
<dbReference type="Gene3D" id="1.10.510.10">
    <property type="entry name" value="Transferase(Phosphotransferase) domain 1"/>
    <property type="match status" value="1"/>
</dbReference>
<evidence type="ECO:0000313" key="24">
    <source>
        <dbReference type="EMBL" id="MQL94998.1"/>
    </source>
</evidence>
<keyword evidence="8 21" id="KW-0812">Transmembrane</keyword>
<evidence type="ECO:0000256" key="6">
    <source>
        <dbReference type="ARBA" id="ARBA00022614"/>
    </source>
</evidence>
<dbReference type="InterPro" id="IPR000719">
    <property type="entry name" value="Prot_kinase_dom"/>
</dbReference>
<dbReference type="GO" id="GO:0004674">
    <property type="term" value="F:protein serine/threonine kinase activity"/>
    <property type="evidence" value="ECO:0007669"/>
    <property type="project" value="UniProtKB-KW"/>
</dbReference>
<dbReference type="OrthoDB" id="676979at2759"/>
<dbReference type="PROSITE" id="PS00107">
    <property type="entry name" value="PROTEIN_KINASE_ATP"/>
    <property type="match status" value="1"/>
</dbReference>
<evidence type="ECO:0000256" key="21">
    <source>
        <dbReference type="SAM" id="Phobius"/>
    </source>
</evidence>
<dbReference type="FunFam" id="1.10.510.10:FF:000445">
    <property type="entry name" value="MDIS1-interacting receptor like kinase 2"/>
    <property type="match status" value="1"/>
</dbReference>
<keyword evidence="12" id="KW-0418">Kinase</keyword>
<dbReference type="SUPFAM" id="SSF52047">
    <property type="entry name" value="RNI-like"/>
    <property type="match status" value="1"/>
</dbReference>
<dbReference type="InterPro" id="IPR013210">
    <property type="entry name" value="LRR_N_plant-typ"/>
</dbReference>
<evidence type="ECO:0000256" key="15">
    <source>
        <dbReference type="ARBA" id="ARBA00023136"/>
    </source>
</evidence>
<evidence type="ECO:0000256" key="7">
    <source>
        <dbReference type="ARBA" id="ARBA00022679"/>
    </source>
</evidence>
<evidence type="ECO:0000256" key="4">
    <source>
        <dbReference type="ARBA" id="ARBA00022527"/>
    </source>
</evidence>
<dbReference type="Pfam" id="PF00560">
    <property type="entry name" value="LRR_1"/>
    <property type="match status" value="6"/>
</dbReference>
<dbReference type="FunFam" id="3.80.10.10:FF:000400">
    <property type="entry name" value="Nuclear pore complex protein NUP107"/>
    <property type="match status" value="1"/>
</dbReference>
<dbReference type="InterPro" id="IPR011009">
    <property type="entry name" value="Kinase-like_dom_sf"/>
</dbReference>
<dbReference type="FunFam" id="3.80.10.10:FF:000910">
    <property type="entry name" value="MDIS1-interacting receptor like kinase 2"/>
    <property type="match status" value="1"/>
</dbReference>
<evidence type="ECO:0000256" key="1">
    <source>
        <dbReference type="ARBA" id="ARBA00004162"/>
    </source>
</evidence>
<dbReference type="PRINTS" id="PR00019">
    <property type="entry name" value="LEURICHRPT"/>
</dbReference>
<evidence type="ECO:0000256" key="9">
    <source>
        <dbReference type="ARBA" id="ARBA00022729"/>
    </source>
</evidence>
<feature type="binding site" evidence="20">
    <location>
        <position position="951"/>
    </location>
    <ligand>
        <name>ATP</name>
        <dbReference type="ChEBI" id="CHEBI:30616"/>
    </ligand>
</feature>
<dbReference type="AlphaFoldDB" id="A0A843VF57"/>
<evidence type="ECO:0000256" key="3">
    <source>
        <dbReference type="ARBA" id="ARBA00012513"/>
    </source>
</evidence>
<comment type="subcellular location">
    <subcellularLocation>
        <location evidence="1">Cell membrane</location>
        <topology evidence="1">Single-pass membrane protein</topology>
    </subcellularLocation>
    <subcellularLocation>
        <location evidence="2">Membrane</location>
        <topology evidence="2">Single-pass type I membrane protein</topology>
    </subcellularLocation>
</comment>
<keyword evidence="4" id="KW-0723">Serine/threonine-protein kinase</keyword>
<organism evidence="24 25">
    <name type="scientific">Colocasia esculenta</name>
    <name type="common">Wild taro</name>
    <name type="synonym">Arum esculentum</name>
    <dbReference type="NCBI Taxonomy" id="4460"/>
    <lineage>
        <taxon>Eukaryota</taxon>
        <taxon>Viridiplantae</taxon>
        <taxon>Streptophyta</taxon>
        <taxon>Embryophyta</taxon>
        <taxon>Tracheophyta</taxon>
        <taxon>Spermatophyta</taxon>
        <taxon>Magnoliopsida</taxon>
        <taxon>Liliopsida</taxon>
        <taxon>Araceae</taxon>
        <taxon>Aroideae</taxon>
        <taxon>Colocasieae</taxon>
        <taxon>Colocasia</taxon>
    </lineage>
</organism>
<keyword evidence="6" id="KW-0433">Leucine-rich repeat</keyword>
<evidence type="ECO:0000313" key="25">
    <source>
        <dbReference type="Proteomes" id="UP000652761"/>
    </source>
</evidence>
<dbReference type="SUPFAM" id="SSF56112">
    <property type="entry name" value="Protein kinase-like (PK-like)"/>
    <property type="match status" value="1"/>
</dbReference>
<dbReference type="InterPro" id="IPR003591">
    <property type="entry name" value="Leu-rich_rpt_typical-subtyp"/>
</dbReference>
<comment type="caution">
    <text evidence="24">The sequence shown here is derived from an EMBL/GenBank/DDBJ whole genome shotgun (WGS) entry which is preliminary data.</text>
</comment>
<dbReference type="PROSITE" id="PS50011">
    <property type="entry name" value="PROTEIN_KINASE_DOM"/>
    <property type="match status" value="1"/>
</dbReference>
<keyword evidence="25" id="KW-1185">Reference proteome</keyword>
<dbReference type="InterPro" id="IPR032675">
    <property type="entry name" value="LRR_dom_sf"/>
</dbReference>
<evidence type="ECO:0000256" key="10">
    <source>
        <dbReference type="ARBA" id="ARBA00022737"/>
    </source>
</evidence>
<evidence type="ECO:0000256" key="2">
    <source>
        <dbReference type="ARBA" id="ARBA00004479"/>
    </source>
</evidence>
<feature type="domain" description="Protein kinase" evidence="23">
    <location>
        <begin position="923"/>
        <end position="1207"/>
    </location>
</feature>
<keyword evidence="17" id="KW-0325">Glycoprotein</keyword>
<dbReference type="FunFam" id="3.80.10.10:FF:000177">
    <property type="entry name" value="Leucine-rich repeat receptor-like serine/threonine-protein kinase At1g17230"/>
    <property type="match status" value="1"/>
</dbReference>
<dbReference type="InterPro" id="IPR055414">
    <property type="entry name" value="LRR_R13L4/SHOC2-like"/>
</dbReference>
<dbReference type="InterPro" id="IPR051716">
    <property type="entry name" value="Plant_RL_S/T_kinase"/>
</dbReference>
<keyword evidence="14 21" id="KW-1133">Transmembrane helix</keyword>
<evidence type="ECO:0000256" key="22">
    <source>
        <dbReference type="SAM" id="SignalP"/>
    </source>
</evidence>
<keyword evidence="5" id="KW-0597">Phosphoprotein</keyword>
<evidence type="ECO:0000256" key="12">
    <source>
        <dbReference type="ARBA" id="ARBA00022777"/>
    </source>
</evidence>
<evidence type="ECO:0000256" key="17">
    <source>
        <dbReference type="ARBA" id="ARBA00023180"/>
    </source>
</evidence>
<dbReference type="EC" id="2.7.11.1" evidence="3"/>
<dbReference type="InterPro" id="IPR017441">
    <property type="entry name" value="Protein_kinase_ATP_BS"/>
</dbReference>
<gene>
    <name evidence="24" type="ORF">Taro_027662</name>
</gene>
<comment type="catalytic activity">
    <reaction evidence="18">
        <text>L-threonyl-[protein] + ATP = O-phospho-L-threonyl-[protein] + ADP + H(+)</text>
        <dbReference type="Rhea" id="RHEA:46608"/>
        <dbReference type="Rhea" id="RHEA-COMP:11060"/>
        <dbReference type="Rhea" id="RHEA-COMP:11605"/>
        <dbReference type="ChEBI" id="CHEBI:15378"/>
        <dbReference type="ChEBI" id="CHEBI:30013"/>
        <dbReference type="ChEBI" id="CHEBI:30616"/>
        <dbReference type="ChEBI" id="CHEBI:61977"/>
        <dbReference type="ChEBI" id="CHEBI:456216"/>
        <dbReference type="EC" id="2.7.11.1"/>
    </reaction>
</comment>
<evidence type="ECO:0000256" key="20">
    <source>
        <dbReference type="PROSITE-ProRule" id="PRU10141"/>
    </source>
</evidence>
<keyword evidence="16" id="KW-0675">Receptor</keyword>
<dbReference type="Gene3D" id="3.30.200.20">
    <property type="entry name" value="Phosphorylase Kinase, domain 1"/>
    <property type="match status" value="1"/>
</dbReference>
<dbReference type="GO" id="GO:0005524">
    <property type="term" value="F:ATP binding"/>
    <property type="evidence" value="ECO:0007669"/>
    <property type="project" value="UniProtKB-UniRule"/>
</dbReference>
<dbReference type="GO" id="GO:0005886">
    <property type="term" value="C:plasma membrane"/>
    <property type="evidence" value="ECO:0007669"/>
    <property type="project" value="UniProtKB-SubCell"/>
</dbReference>
<keyword evidence="9 22" id="KW-0732">Signal</keyword>
<feature type="transmembrane region" description="Helical" evidence="21">
    <location>
        <begin position="856"/>
        <end position="876"/>
    </location>
</feature>
<dbReference type="Pfam" id="PF23598">
    <property type="entry name" value="LRR_14"/>
    <property type="match status" value="1"/>
</dbReference>
<evidence type="ECO:0000256" key="8">
    <source>
        <dbReference type="ARBA" id="ARBA00022692"/>
    </source>
</evidence>
<comment type="catalytic activity">
    <reaction evidence="19">
        <text>L-seryl-[protein] + ATP = O-phospho-L-seryl-[protein] + ADP + H(+)</text>
        <dbReference type="Rhea" id="RHEA:17989"/>
        <dbReference type="Rhea" id="RHEA-COMP:9863"/>
        <dbReference type="Rhea" id="RHEA-COMP:11604"/>
        <dbReference type="ChEBI" id="CHEBI:15378"/>
        <dbReference type="ChEBI" id="CHEBI:29999"/>
        <dbReference type="ChEBI" id="CHEBI:30616"/>
        <dbReference type="ChEBI" id="CHEBI:83421"/>
        <dbReference type="ChEBI" id="CHEBI:456216"/>
        <dbReference type="EC" id="2.7.11.1"/>
    </reaction>
</comment>
<proteinExistence type="predicted"/>
<keyword evidence="15 21" id="KW-0472">Membrane</keyword>
<dbReference type="Pfam" id="PF00069">
    <property type="entry name" value="Pkinase"/>
    <property type="match status" value="1"/>
</dbReference>
<feature type="signal peptide" evidence="22">
    <location>
        <begin position="1"/>
        <end position="29"/>
    </location>
</feature>
<protein>
    <recommendedName>
        <fullName evidence="3">non-specific serine/threonine protein kinase</fullName>
        <ecNumber evidence="3">2.7.11.1</ecNumber>
    </recommendedName>
</protein>
<dbReference type="FunFam" id="3.30.200.20:FF:000309">
    <property type="entry name" value="Leucine-rich repeat receptor protein kinase MSP1"/>
    <property type="match status" value="1"/>
</dbReference>
<dbReference type="InterPro" id="IPR001611">
    <property type="entry name" value="Leu-rich_rpt"/>
</dbReference>
<evidence type="ECO:0000256" key="13">
    <source>
        <dbReference type="ARBA" id="ARBA00022840"/>
    </source>
</evidence>
<evidence type="ECO:0000256" key="11">
    <source>
        <dbReference type="ARBA" id="ARBA00022741"/>
    </source>
</evidence>
<evidence type="ECO:0000256" key="18">
    <source>
        <dbReference type="ARBA" id="ARBA00047899"/>
    </source>
</evidence>
<dbReference type="Gene3D" id="3.80.10.10">
    <property type="entry name" value="Ribonuclease Inhibitor"/>
    <property type="match status" value="6"/>
</dbReference>